<gene>
    <name evidence="2" type="ORF">CEXT_667341</name>
</gene>
<dbReference type="EMBL" id="BPLR01013572">
    <property type="protein sequence ID" value="GIY62073.1"/>
    <property type="molecule type" value="Genomic_DNA"/>
</dbReference>
<feature type="region of interest" description="Disordered" evidence="1">
    <location>
        <begin position="1"/>
        <end position="90"/>
    </location>
</feature>
<feature type="compositionally biased region" description="Pro residues" evidence="1">
    <location>
        <begin position="19"/>
        <end position="28"/>
    </location>
</feature>
<feature type="compositionally biased region" description="Basic residues" evidence="1">
    <location>
        <begin position="47"/>
        <end position="66"/>
    </location>
</feature>
<sequence>MKRAFLLPPPPFARSCLGPPTPSTPAFPPVKIGLYECERRQEDKAPKKERRMKKKKRKKRRKKKIERKVSKIQNLEGKRGNKDDDAAASLSIMHKAKQRAPVGLLKDACMQQK</sequence>
<reference evidence="2 3" key="1">
    <citation type="submission" date="2021-06" db="EMBL/GenBank/DDBJ databases">
        <title>Caerostris extrusa draft genome.</title>
        <authorList>
            <person name="Kono N."/>
            <person name="Arakawa K."/>
        </authorList>
    </citation>
    <scope>NUCLEOTIDE SEQUENCE [LARGE SCALE GENOMIC DNA]</scope>
</reference>
<accession>A0AAV4UWQ1</accession>
<dbReference type="AlphaFoldDB" id="A0AAV4UWQ1"/>
<name>A0AAV4UWQ1_CAEEX</name>
<feature type="compositionally biased region" description="Basic and acidic residues" evidence="1">
    <location>
        <begin position="76"/>
        <end position="85"/>
    </location>
</feature>
<evidence type="ECO:0000256" key="1">
    <source>
        <dbReference type="SAM" id="MobiDB-lite"/>
    </source>
</evidence>
<evidence type="ECO:0000313" key="3">
    <source>
        <dbReference type="Proteomes" id="UP001054945"/>
    </source>
</evidence>
<evidence type="ECO:0000313" key="2">
    <source>
        <dbReference type="EMBL" id="GIY62073.1"/>
    </source>
</evidence>
<comment type="caution">
    <text evidence="2">The sequence shown here is derived from an EMBL/GenBank/DDBJ whole genome shotgun (WGS) entry which is preliminary data.</text>
</comment>
<organism evidence="2 3">
    <name type="scientific">Caerostris extrusa</name>
    <name type="common">Bark spider</name>
    <name type="synonym">Caerostris bankana</name>
    <dbReference type="NCBI Taxonomy" id="172846"/>
    <lineage>
        <taxon>Eukaryota</taxon>
        <taxon>Metazoa</taxon>
        <taxon>Ecdysozoa</taxon>
        <taxon>Arthropoda</taxon>
        <taxon>Chelicerata</taxon>
        <taxon>Arachnida</taxon>
        <taxon>Araneae</taxon>
        <taxon>Araneomorphae</taxon>
        <taxon>Entelegynae</taxon>
        <taxon>Araneoidea</taxon>
        <taxon>Araneidae</taxon>
        <taxon>Caerostris</taxon>
    </lineage>
</organism>
<keyword evidence="3" id="KW-1185">Reference proteome</keyword>
<dbReference type="Proteomes" id="UP001054945">
    <property type="component" value="Unassembled WGS sequence"/>
</dbReference>
<protein>
    <submittedName>
        <fullName evidence="2">Uncharacterized protein</fullName>
    </submittedName>
</protein>
<proteinExistence type="predicted"/>
<feature type="compositionally biased region" description="Basic and acidic residues" evidence="1">
    <location>
        <begin position="36"/>
        <end position="46"/>
    </location>
</feature>